<dbReference type="RefSeq" id="WP_074892162.1">
    <property type="nucleotide sequence ID" value="NZ_FOXO01000058.1"/>
</dbReference>
<proteinExistence type="predicted"/>
<evidence type="ECO:0000259" key="1">
    <source>
        <dbReference type="Pfam" id="PF24723"/>
    </source>
</evidence>
<dbReference type="AlphaFoldDB" id="A0A1I5YUX8"/>
<feature type="domain" description="DUF7675" evidence="1">
    <location>
        <begin position="10"/>
        <end position="74"/>
    </location>
</feature>
<name>A0A1I5YUX8_9FIRM</name>
<gene>
    <name evidence="2" type="ORF">SAMN04487928_15813</name>
</gene>
<evidence type="ECO:0000313" key="2">
    <source>
        <dbReference type="EMBL" id="SFQ48063.1"/>
    </source>
</evidence>
<dbReference type="Pfam" id="PF24723">
    <property type="entry name" value="DUF7675"/>
    <property type="match status" value="1"/>
</dbReference>
<evidence type="ECO:0000313" key="3">
    <source>
        <dbReference type="Proteomes" id="UP000182624"/>
    </source>
</evidence>
<dbReference type="EMBL" id="FOXO01000058">
    <property type="protein sequence ID" value="SFQ48063.1"/>
    <property type="molecule type" value="Genomic_DNA"/>
</dbReference>
<protein>
    <recommendedName>
        <fullName evidence="1">DUF7675 domain-containing protein</fullName>
    </recommendedName>
</protein>
<organism evidence="2 3">
    <name type="scientific">Butyrivibrio proteoclasticus</name>
    <dbReference type="NCBI Taxonomy" id="43305"/>
    <lineage>
        <taxon>Bacteria</taxon>
        <taxon>Bacillati</taxon>
        <taxon>Bacillota</taxon>
        <taxon>Clostridia</taxon>
        <taxon>Lachnospirales</taxon>
        <taxon>Lachnospiraceae</taxon>
        <taxon>Butyrivibrio</taxon>
    </lineage>
</organism>
<sequence>MRQAGKEEIFYKNKRSEKIWWVDNVDSVGVMEFSFDKKTIFNIFADYPYELTKEQVELFDKENPYWADFFKDRKDGAAL</sequence>
<keyword evidence="3" id="KW-1185">Reference proteome</keyword>
<dbReference type="InterPro" id="IPR056092">
    <property type="entry name" value="DUF7675"/>
</dbReference>
<reference evidence="3" key="1">
    <citation type="submission" date="2016-10" db="EMBL/GenBank/DDBJ databases">
        <authorList>
            <person name="Varghese N."/>
            <person name="Submissions S."/>
        </authorList>
    </citation>
    <scope>NUCLEOTIDE SEQUENCE [LARGE SCALE GENOMIC DNA]</scope>
    <source>
        <strain evidence="3">P18</strain>
    </source>
</reference>
<accession>A0A1I5YUX8</accession>
<dbReference type="OrthoDB" id="9800835at2"/>
<dbReference type="Proteomes" id="UP000182624">
    <property type="component" value="Unassembled WGS sequence"/>
</dbReference>